<keyword evidence="7 9" id="KW-0472">Membrane</keyword>
<reference evidence="10 11" key="1">
    <citation type="submission" date="2017-10" db="EMBL/GenBank/DDBJ databases">
        <title>Bacillus sp. nov., a halophilic bacterium isolated from a Keqin Lake.</title>
        <authorList>
            <person name="Wang H."/>
        </authorList>
    </citation>
    <scope>NUCLEOTIDE SEQUENCE [LARGE SCALE GENOMIC DNA]</scope>
    <source>
        <strain evidence="10 11">KQ-12</strain>
    </source>
</reference>
<dbReference type="RefSeq" id="WP_110610791.1">
    <property type="nucleotide sequence ID" value="NZ_PDOD01000004.1"/>
</dbReference>
<dbReference type="AlphaFoldDB" id="A0A323TCB5"/>
<keyword evidence="5 9" id="KW-1133">Transmembrane helix</keyword>
<name>A0A323TCB5_9BACI</name>
<feature type="transmembrane region" description="Helical" evidence="9">
    <location>
        <begin position="291"/>
        <end position="313"/>
    </location>
</feature>
<feature type="transmembrane region" description="Helical" evidence="9">
    <location>
        <begin position="110"/>
        <end position="132"/>
    </location>
</feature>
<dbReference type="InterPro" id="IPR044878">
    <property type="entry name" value="UbiA_sf"/>
</dbReference>
<accession>A0A323TCB5</accession>
<dbReference type="GO" id="GO:0048034">
    <property type="term" value="P:heme O biosynthetic process"/>
    <property type="evidence" value="ECO:0007669"/>
    <property type="project" value="UniProtKB-UniRule"/>
</dbReference>
<feature type="transmembrane region" description="Helical" evidence="9">
    <location>
        <begin position="32"/>
        <end position="53"/>
    </location>
</feature>
<comment type="miscellaneous">
    <text evidence="9">Carbon 2 of the heme B porphyrin ring is defined according to the Fischer nomenclature.</text>
</comment>
<keyword evidence="2 9" id="KW-1003">Cell membrane</keyword>
<protein>
    <recommendedName>
        <fullName evidence="9">Protoheme IX farnesyltransferase</fullName>
        <ecNumber evidence="9">2.5.1.141</ecNumber>
    </recommendedName>
    <alternativeName>
        <fullName evidence="9">Heme B farnesyltransferase</fullName>
    </alternativeName>
    <alternativeName>
        <fullName evidence="9">Heme O synthase</fullName>
    </alternativeName>
</protein>
<evidence type="ECO:0000256" key="1">
    <source>
        <dbReference type="ARBA" id="ARBA00004141"/>
    </source>
</evidence>
<evidence type="ECO:0000313" key="11">
    <source>
        <dbReference type="Proteomes" id="UP000248214"/>
    </source>
</evidence>
<evidence type="ECO:0000256" key="6">
    <source>
        <dbReference type="ARBA" id="ARBA00023133"/>
    </source>
</evidence>
<dbReference type="PANTHER" id="PTHR43448">
    <property type="entry name" value="PROTOHEME IX FARNESYLTRANSFERASE, MITOCHONDRIAL"/>
    <property type="match status" value="1"/>
</dbReference>
<dbReference type="UniPathway" id="UPA00834">
    <property type="reaction ID" value="UER00712"/>
</dbReference>
<feature type="transmembrane region" description="Helical" evidence="9">
    <location>
        <begin position="237"/>
        <end position="253"/>
    </location>
</feature>
<organism evidence="10 11">
    <name type="scientific">Salipaludibacillus keqinensis</name>
    <dbReference type="NCBI Taxonomy" id="2045207"/>
    <lineage>
        <taxon>Bacteria</taxon>
        <taxon>Bacillati</taxon>
        <taxon>Bacillota</taxon>
        <taxon>Bacilli</taxon>
        <taxon>Bacillales</taxon>
        <taxon>Bacillaceae</taxon>
    </lineage>
</organism>
<keyword evidence="3 9" id="KW-0808">Transferase</keyword>
<dbReference type="GO" id="GO:0008495">
    <property type="term" value="F:protoheme IX farnesyltransferase activity"/>
    <property type="evidence" value="ECO:0007669"/>
    <property type="project" value="UniProtKB-UniRule"/>
</dbReference>
<evidence type="ECO:0000256" key="7">
    <source>
        <dbReference type="ARBA" id="ARBA00023136"/>
    </source>
</evidence>
<dbReference type="GO" id="GO:0005886">
    <property type="term" value="C:plasma membrane"/>
    <property type="evidence" value="ECO:0007669"/>
    <property type="project" value="UniProtKB-SubCell"/>
</dbReference>
<evidence type="ECO:0000256" key="5">
    <source>
        <dbReference type="ARBA" id="ARBA00022989"/>
    </source>
</evidence>
<dbReference type="InterPro" id="IPR000537">
    <property type="entry name" value="UbiA_prenyltransferase"/>
</dbReference>
<keyword evidence="11" id="KW-1185">Reference proteome</keyword>
<feature type="transmembrane region" description="Helical" evidence="9">
    <location>
        <begin position="162"/>
        <end position="182"/>
    </location>
</feature>
<evidence type="ECO:0000256" key="9">
    <source>
        <dbReference type="HAMAP-Rule" id="MF_00154"/>
    </source>
</evidence>
<evidence type="ECO:0000256" key="8">
    <source>
        <dbReference type="ARBA" id="ARBA00047690"/>
    </source>
</evidence>
<dbReference type="EC" id="2.5.1.141" evidence="9"/>
<comment type="subunit">
    <text evidence="9">Interacts with CtaA.</text>
</comment>
<evidence type="ECO:0000256" key="4">
    <source>
        <dbReference type="ARBA" id="ARBA00022692"/>
    </source>
</evidence>
<keyword evidence="6 9" id="KW-0350">Heme biosynthesis</keyword>
<gene>
    <name evidence="9" type="primary">ctaB</name>
    <name evidence="10" type="ORF">CR194_15730</name>
</gene>
<feature type="transmembrane region" description="Helical" evidence="9">
    <location>
        <begin position="138"/>
        <end position="155"/>
    </location>
</feature>
<evidence type="ECO:0000313" key="10">
    <source>
        <dbReference type="EMBL" id="PYZ92286.1"/>
    </source>
</evidence>
<keyword evidence="4 9" id="KW-0812">Transmembrane</keyword>
<sequence length="314" mass="35161">MIAEQVPSSTKARNGISLDGQKNTSLFSDIKALFKLIVLVANVLPVFTGFWLALYFSNLSIADHWGVFALTIAGSTLVMGGALVMNNWYDVDIDRLMARTQKRPTVTGTMSLKLVLTIGISVSAIGFVLLLFTTMEAAIYGFIGWFTYVVLYTMWSKRRYAMNTLIGSVSGAVTPLIGWSAIDSAVHIVPIMLFVLIFIWQMPHTFAIAMRKCDEYRLAKVAMLPVVRGFKVTKQQMVVFIALLLPLPFFLTASLGMTFMIVATILNVAWLAMSIYGFYTKNDMAWSRIMFLYSVNYLTILFVMMVVITLPIFH</sequence>
<dbReference type="NCBIfam" id="TIGR01473">
    <property type="entry name" value="cyoE_ctaB"/>
    <property type="match status" value="1"/>
</dbReference>
<comment type="similarity">
    <text evidence="9">Belongs to the UbiA prenyltransferase family. Protoheme IX farnesyltransferase subfamily.</text>
</comment>
<comment type="pathway">
    <text evidence="9">Porphyrin-containing compound metabolism; heme O biosynthesis; heme O from protoheme: step 1/1.</text>
</comment>
<comment type="catalytic activity">
    <reaction evidence="8 9">
        <text>heme b + (2E,6E)-farnesyl diphosphate + H2O = Fe(II)-heme o + diphosphate</text>
        <dbReference type="Rhea" id="RHEA:28070"/>
        <dbReference type="ChEBI" id="CHEBI:15377"/>
        <dbReference type="ChEBI" id="CHEBI:33019"/>
        <dbReference type="ChEBI" id="CHEBI:60344"/>
        <dbReference type="ChEBI" id="CHEBI:60530"/>
        <dbReference type="ChEBI" id="CHEBI:175763"/>
        <dbReference type="EC" id="2.5.1.141"/>
    </reaction>
</comment>
<dbReference type="Pfam" id="PF01040">
    <property type="entry name" value="UbiA"/>
    <property type="match status" value="1"/>
</dbReference>
<dbReference type="OrthoDB" id="9814417at2"/>
<evidence type="ECO:0000256" key="2">
    <source>
        <dbReference type="ARBA" id="ARBA00022475"/>
    </source>
</evidence>
<comment type="subcellular location">
    <subcellularLocation>
        <location evidence="9">Cell membrane</location>
        <topology evidence="9">Multi-pass membrane protein</topology>
    </subcellularLocation>
    <subcellularLocation>
        <location evidence="1">Membrane</location>
        <topology evidence="1">Multi-pass membrane protein</topology>
    </subcellularLocation>
</comment>
<evidence type="ECO:0000256" key="3">
    <source>
        <dbReference type="ARBA" id="ARBA00022679"/>
    </source>
</evidence>
<comment type="function">
    <text evidence="9">Converts heme B (protoheme IX) to heme O by substitution of the vinyl group on carbon 2 of heme B porphyrin ring with a hydroxyethyl farnesyl side group.</text>
</comment>
<feature type="transmembrane region" description="Helical" evidence="9">
    <location>
        <begin position="188"/>
        <end position="210"/>
    </location>
</feature>
<dbReference type="EMBL" id="PDOD01000004">
    <property type="protein sequence ID" value="PYZ92286.1"/>
    <property type="molecule type" value="Genomic_DNA"/>
</dbReference>
<dbReference type="InterPro" id="IPR006369">
    <property type="entry name" value="Protohaem_IX_farnesylTrfase"/>
</dbReference>
<feature type="transmembrane region" description="Helical" evidence="9">
    <location>
        <begin position="259"/>
        <end position="279"/>
    </location>
</feature>
<dbReference type="PANTHER" id="PTHR43448:SF2">
    <property type="entry name" value="PROTOHEME IX FARNESYLTRANSFERASE, MITOCHONDRIAL"/>
    <property type="match status" value="1"/>
</dbReference>
<comment type="caution">
    <text evidence="10">The sequence shown here is derived from an EMBL/GenBank/DDBJ whole genome shotgun (WGS) entry which is preliminary data.</text>
</comment>
<dbReference type="Gene3D" id="1.10.357.140">
    <property type="entry name" value="UbiA prenyltransferase"/>
    <property type="match status" value="1"/>
</dbReference>
<dbReference type="Proteomes" id="UP000248214">
    <property type="component" value="Unassembled WGS sequence"/>
</dbReference>
<dbReference type="PROSITE" id="PS00943">
    <property type="entry name" value="UBIA"/>
    <property type="match status" value="1"/>
</dbReference>
<dbReference type="CDD" id="cd13957">
    <property type="entry name" value="PT_UbiA_Cox10"/>
    <property type="match status" value="1"/>
</dbReference>
<dbReference type="HAMAP" id="MF_00154">
    <property type="entry name" value="CyoE_CtaB"/>
    <property type="match status" value="1"/>
</dbReference>
<dbReference type="InterPro" id="IPR030470">
    <property type="entry name" value="UbiA_prenylTrfase_CS"/>
</dbReference>
<feature type="transmembrane region" description="Helical" evidence="9">
    <location>
        <begin position="65"/>
        <end position="89"/>
    </location>
</feature>
<proteinExistence type="inferred from homology"/>